<gene>
    <name evidence="2" type="ORF">FWK35_00023419</name>
</gene>
<organism evidence="2 3">
    <name type="scientific">Aphis craccivora</name>
    <name type="common">Cowpea aphid</name>
    <dbReference type="NCBI Taxonomy" id="307492"/>
    <lineage>
        <taxon>Eukaryota</taxon>
        <taxon>Metazoa</taxon>
        <taxon>Ecdysozoa</taxon>
        <taxon>Arthropoda</taxon>
        <taxon>Hexapoda</taxon>
        <taxon>Insecta</taxon>
        <taxon>Pterygota</taxon>
        <taxon>Neoptera</taxon>
        <taxon>Paraneoptera</taxon>
        <taxon>Hemiptera</taxon>
        <taxon>Sternorrhyncha</taxon>
        <taxon>Aphidomorpha</taxon>
        <taxon>Aphidoidea</taxon>
        <taxon>Aphididae</taxon>
        <taxon>Aphidini</taxon>
        <taxon>Aphis</taxon>
        <taxon>Aphis</taxon>
    </lineage>
</organism>
<dbReference type="PANTHER" id="PTHR47272:SF1">
    <property type="entry name" value="PIGGYBAC TRANSPOSABLE ELEMENT-DERIVED PROTEIN 3-LIKE"/>
    <property type="match status" value="1"/>
</dbReference>
<dbReference type="AlphaFoldDB" id="A0A6G0W003"/>
<evidence type="ECO:0000313" key="3">
    <source>
        <dbReference type="Proteomes" id="UP000478052"/>
    </source>
</evidence>
<protein>
    <recommendedName>
        <fullName evidence="1">PiggyBac transposable element-derived protein domain-containing protein</fullName>
    </recommendedName>
</protein>
<dbReference type="OrthoDB" id="6622028at2759"/>
<reference evidence="2 3" key="1">
    <citation type="submission" date="2019-08" db="EMBL/GenBank/DDBJ databases">
        <title>Whole genome of Aphis craccivora.</title>
        <authorList>
            <person name="Voronova N.V."/>
            <person name="Shulinski R.S."/>
            <person name="Bandarenka Y.V."/>
            <person name="Zhorov D.G."/>
            <person name="Warner D."/>
        </authorList>
    </citation>
    <scope>NUCLEOTIDE SEQUENCE [LARGE SCALE GENOMIC DNA]</scope>
    <source>
        <strain evidence="2">180601</strain>
        <tissue evidence="2">Whole Body</tissue>
    </source>
</reference>
<dbReference type="Pfam" id="PF13843">
    <property type="entry name" value="DDE_Tnp_1_7"/>
    <property type="match status" value="1"/>
</dbReference>
<evidence type="ECO:0000313" key="2">
    <source>
        <dbReference type="EMBL" id="KAF0716223.1"/>
    </source>
</evidence>
<accession>A0A6G0W003</accession>
<dbReference type="EMBL" id="VUJU01010029">
    <property type="protein sequence ID" value="KAF0716223.1"/>
    <property type="molecule type" value="Genomic_DNA"/>
</dbReference>
<comment type="caution">
    <text evidence="2">The sequence shown here is derived from an EMBL/GenBank/DDBJ whole genome shotgun (WGS) entry which is preliminary data.</text>
</comment>
<evidence type="ECO:0000259" key="1">
    <source>
        <dbReference type="Pfam" id="PF13843"/>
    </source>
</evidence>
<feature type="domain" description="PiggyBac transposable element-derived protein" evidence="1">
    <location>
        <begin position="16"/>
        <end position="166"/>
    </location>
</feature>
<name>A0A6G0W003_APHCR</name>
<proteinExistence type="predicted"/>
<keyword evidence="3" id="KW-1185">Reference proteome</keyword>
<dbReference type="InterPro" id="IPR029526">
    <property type="entry name" value="PGBD"/>
</dbReference>
<dbReference type="Proteomes" id="UP000478052">
    <property type="component" value="Unassembled WGS sequence"/>
</dbReference>
<sequence length="166" mass="19449">MDDIKSVIAPPSMPAPIDYFNKYFSNDFYEQIAYNTLLYTIQKGIHFSPTNAQKIKCFIAIHIIMGTLKFPRVRMYWEEAYRINTVANNMTRDSFFQLRSNFHIIDNASIPPNNKDKFIKVRPLYNLIKKQCNSLIKERNLSIDEQMVPFKGNLSIKQYIKGKPCP</sequence>
<dbReference type="PANTHER" id="PTHR47272">
    <property type="entry name" value="DDE_TNP_1_7 DOMAIN-CONTAINING PROTEIN"/>
    <property type="match status" value="1"/>
</dbReference>